<dbReference type="GO" id="GO:0036064">
    <property type="term" value="C:ciliary basal body"/>
    <property type="evidence" value="ECO:0007669"/>
    <property type="project" value="TreeGrafter"/>
</dbReference>
<evidence type="ECO:0000256" key="7">
    <source>
        <dbReference type="SAM" id="MobiDB-lite"/>
    </source>
</evidence>
<dbReference type="GO" id="GO:0070740">
    <property type="term" value="F:tubulin-glutamic acid ligase activity"/>
    <property type="evidence" value="ECO:0007669"/>
    <property type="project" value="TreeGrafter"/>
</dbReference>
<dbReference type="Gene3D" id="3.30.470.20">
    <property type="entry name" value="ATP-grasp fold, B domain"/>
    <property type="match status" value="1"/>
</dbReference>
<reference evidence="9 10" key="1">
    <citation type="submission" date="2015-07" db="EMBL/GenBank/DDBJ databases">
        <title>The genome of Melipona quadrifasciata.</title>
        <authorList>
            <person name="Pan H."/>
            <person name="Kapheim K."/>
        </authorList>
    </citation>
    <scope>NUCLEOTIDE SEQUENCE [LARGE SCALE GENOMIC DNA]</scope>
    <source>
        <strain evidence="9">0111107301</strain>
        <tissue evidence="9">Whole body</tissue>
    </source>
</reference>
<feature type="region of interest" description="Disordered" evidence="7">
    <location>
        <begin position="1"/>
        <end position="25"/>
    </location>
</feature>
<dbReference type="OrthoDB" id="202825at2759"/>
<sequence length="667" mass="77070">MELEMEKSTHPSKEKSTNPSSDDISQTHICKSTYSLHHSSTFVGSESKFCEKAFIKPIRDNVFEQHVKNYATNSVHSKIKERGNSQSNEIPYTYLIVLRTATRNMSKNTEARQENEENEENEENVSAAGKRNSTTKRRQNGGDKVIRFRCDFPSTQVKVMLARGWIQQCSKCTIKNDDTCPSRLNLPKPNSKLDEDDLTKRDKVTEPNDPNWHLWWCEVNDVRQALDLKLAPHQRIPHFRNHYELTRKNYLYRNLKRYKKLLLKSNKTDEAELCDGMPLTYELPNDFRLFAEEYHKQPGSTWIVKPAGRSQGKGIFLFRKLKDLSEWCSKEFGQQVETSPPETFIVQKYVENPYLLAGRKFDLRIYTLVTSFHPLKVWLAREGFARLSSELFDLENIDDSRVHLTNMAIQLKTQASDDKQEPKKGCKWALTKVREYLTARHGPDAVEALFQRIAGVIMASLLAVQPVIMPGKNSFELYGYDTLLDEDLTPWLLEVNASPALTGTDTEDYRLKFDLVDDALNVLDLEARFSGRETRIGGLDLLWNDGPVWTHCPNPSVCGQPPTDLRKLNVFLGAWNDRIQQLRRLGECLEKKKSRVQNDRAKILWQKTIDAHENPLHKRDIAFEKFVIETSSELYSSNYFLMNTRALFFTGFHAIKILQQSYESAAK</sequence>
<name>A0A0M8ZYT4_9HYME</name>
<dbReference type="PANTHER" id="PTHR12241:SF39">
    <property type="entry name" value="TUBULIN POLYGLUTAMYLASE TTLL9-RELATED"/>
    <property type="match status" value="1"/>
</dbReference>
<evidence type="ECO:0000313" key="9">
    <source>
        <dbReference type="EMBL" id="KOX72856.1"/>
    </source>
</evidence>
<dbReference type="STRING" id="166423.A0A0M8ZYT4"/>
<accession>A0A0M8ZYT4</accession>
<dbReference type="Pfam" id="PF03133">
    <property type="entry name" value="TTL"/>
    <property type="match status" value="1"/>
</dbReference>
<feature type="region of interest" description="Disordered" evidence="7">
    <location>
        <begin position="180"/>
        <end position="201"/>
    </location>
</feature>
<dbReference type="EMBL" id="KQ435812">
    <property type="protein sequence ID" value="KOX72856.1"/>
    <property type="molecule type" value="Genomic_DNA"/>
</dbReference>
<evidence type="ECO:0000256" key="5">
    <source>
        <dbReference type="ARBA" id="ARBA00030445"/>
    </source>
</evidence>
<organism evidence="9 10">
    <name type="scientific">Melipona quadrifasciata</name>
    <dbReference type="NCBI Taxonomy" id="166423"/>
    <lineage>
        <taxon>Eukaryota</taxon>
        <taxon>Metazoa</taxon>
        <taxon>Ecdysozoa</taxon>
        <taxon>Arthropoda</taxon>
        <taxon>Hexapoda</taxon>
        <taxon>Insecta</taxon>
        <taxon>Pterygota</taxon>
        <taxon>Neoptera</taxon>
        <taxon>Endopterygota</taxon>
        <taxon>Hymenoptera</taxon>
        <taxon>Apocrita</taxon>
        <taxon>Aculeata</taxon>
        <taxon>Apoidea</taxon>
        <taxon>Anthophila</taxon>
        <taxon>Apidae</taxon>
        <taxon>Melipona</taxon>
    </lineage>
</organism>
<keyword evidence="3 6" id="KW-0547">Nucleotide-binding</keyword>
<evidence type="ECO:0000259" key="8">
    <source>
        <dbReference type="PROSITE" id="PS50975"/>
    </source>
</evidence>
<dbReference type="PROSITE" id="PS50975">
    <property type="entry name" value="ATP_GRASP"/>
    <property type="match status" value="1"/>
</dbReference>
<evidence type="ECO:0000256" key="3">
    <source>
        <dbReference type="ARBA" id="ARBA00022741"/>
    </source>
</evidence>
<dbReference type="AlphaFoldDB" id="A0A0M8ZYT4"/>
<dbReference type="PROSITE" id="PS51221">
    <property type="entry name" value="TTL"/>
    <property type="match status" value="1"/>
</dbReference>
<dbReference type="InterPro" id="IPR004344">
    <property type="entry name" value="TTL/TTLL_fam"/>
</dbReference>
<dbReference type="PANTHER" id="PTHR12241">
    <property type="entry name" value="TUBULIN POLYGLUTAMYLASE"/>
    <property type="match status" value="1"/>
</dbReference>
<protein>
    <recommendedName>
        <fullName evidence="5">Tubulin--tyrosine ligase-like protein 9</fullName>
    </recommendedName>
</protein>
<feature type="region of interest" description="Disordered" evidence="7">
    <location>
        <begin position="106"/>
        <end position="140"/>
    </location>
</feature>
<feature type="domain" description="ATP-grasp" evidence="8">
    <location>
        <begin position="269"/>
        <end position="524"/>
    </location>
</feature>
<comment type="similarity">
    <text evidence="1">Belongs to the tubulin--tyrosine ligase family.</text>
</comment>
<dbReference type="GO" id="GO:0000226">
    <property type="term" value="P:microtubule cytoskeleton organization"/>
    <property type="evidence" value="ECO:0007669"/>
    <property type="project" value="TreeGrafter"/>
</dbReference>
<keyword evidence="2" id="KW-0436">Ligase</keyword>
<dbReference type="GO" id="GO:0046872">
    <property type="term" value="F:metal ion binding"/>
    <property type="evidence" value="ECO:0007669"/>
    <property type="project" value="InterPro"/>
</dbReference>
<gene>
    <name evidence="9" type="ORF">WN51_00796</name>
</gene>
<keyword evidence="10" id="KW-1185">Reference proteome</keyword>
<dbReference type="Proteomes" id="UP000053105">
    <property type="component" value="Unassembled WGS sequence"/>
</dbReference>
<evidence type="ECO:0000313" key="10">
    <source>
        <dbReference type="Proteomes" id="UP000053105"/>
    </source>
</evidence>
<proteinExistence type="inferred from homology"/>
<dbReference type="InterPro" id="IPR011761">
    <property type="entry name" value="ATP-grasp"/>
</dbReference>
<evidence type="ECO:0000256" key="1">
    <source>
        <dbReference type="ARBA" id="ARBA00006820"/>
    </source>
</evidence>
<dbReference type="GO" id="GO:0005524">
    <property type="term" value="F:ATP binding"/>
    <property type="evidence" value="ECO:0007669"/>
    <property type="project" value="UniProtKB-UniRule"/>
</dbReference>
<keyword evidence="4 6" id="KW-0067">ATP-binding</keyword>
<dbReference type="SUPFAM" id="SSF56059">
    <property type="entry name" value="Glutathione synthetase ATP-binding domain-like"/>
    <property type="match status" value="1"/>
</dbReference>
<dbReference type="GO" id="GO:0015631">
    <property type="term" value="F:tubulin binding"/>
    <property type="evidence" value="ECO:0007669"/>
    <property type="project" value="TreeGrafter"/>
</dbReference>
<evidence type="ECO:0000256" key="6">
    <source>
        <dbReference type="PROSITE-ProRule" id="PRU00409"/>
    </source>
</evidence>
<feature type="compositionally biased region" description="Basic and acidic residues" evidence="7">
    <location>
        <begin position="1"/>
        <end position="16"/>
    </location>
</feature>
<evidence type="ECO:0000256" key="4">
    <source>
        <dbReference type="ARBA" id="ARBA00022840"/>
    </source>
</evidence>
<evidence type="ECO:0000256" key="2">
    <source>
        <dbReference type="ARBA" id="ARBA00022598"/>
    </source>
</evidence>